<dbReference type="EMBL" id="CADCWL010000257">
    <property type="protein sequence ID" value="CAA9586145.1"/>
    <property type="molecule type" value="Genomic_DNA"/>
</dbReference>
<reference evidence="2" key="1">
    <citation type="submission" date="2020-02" db="EMBL/GenBank/DDBJ databases">
        <authorList>
            <person name="Meier V. D."/>
        </authorList>
    </citation>
    <scope>NUCLEOTIDE SEQUENCE</scope>
    <source>
        <strain evidence="2">AVDCRST_MAG19</strain>
    </source>
</reference>
<dbReference type="AlphaFoldDB" id="A0A6J4VQY2"/>
<evidence type="ECO:0000313" key="2">
    <source>
        <dbReference type="EMBL" id="CAA9586145.1"/>
    </source>
</evidence>
<feature type="compositionally biased region" description="Gly residues" evidence="1">
    <location>
        <begin position="35"/>
        <end position="46"/>
    </location>
</feature>
<evidence type="ECO:0000256" key="1">
    <source>
        <dbReference type="SAM" id="MobiDB-lite"/>
    </source>
</evidence>
<name>A0A6J4VQY2_9BACT</name>
<accession>A0A6J4VQY2</accession>
<sequence length="46" mass="4693">CWATIGGQPGGSRAGDGRGRGWTGSASTTWPGCWRGRGTGGGRFRP</sequence>
<feature type="non-terminal residue" evidence="2">
    <location>
        <position position="1"/>
    </location>
</feature>
<proteinExistence type="predicted"/>
<feature type="non-terminal residue" evidence="2">
    <location>
        <position position="46"/>
    </location>
</feature>
<gene>
    <name evidence="2" type="ORF">AVDCRST_MAG19-4831</name>
</gene>
<organism evidence="2">
    <name type="scientific">uncultured Thermomicrobiales bacterium</name>
    <dbReference type="NCBI Taxonomy" id="1645740"/>
    <lineage>
        <taxon>Bacteria</taxon>
        <taxon>Pseudomonadati</taxon>
        <taxon>Thermomicrobiota</taxon>
        <taxon>Thermomicrobia</taxon>
        <taxon>Thermomicrobiales</taxon>
        <taxon>environmental samples</taxon>
    </lineage>
</organism>
<protein>
    <submittedName>
        <fullName evidence="2">Uncharacterized protein</fullName>
    </submittedName>
</protein>
<feature type="region of interest" description="Disordered" evidence="1">
    <location>
        <begin position="1"/>
        <end position="46"/>
    </location>
</feature>